<evidence type="ECO:0000256" key="7">
    <source>
        <dbReference type="ARBA" id="ARBA00023080"/>
    </source>
</evidence>
<dbReference type="CDD" id="cd00515">
    <property type="entry name" value="HAM1"/>
    <property type="match status" value="1"/>
</dbReference>
<proteinExistence type="inferred from homology"/>
<comment type="cofactor">
    <cofactor evidence="10">
        <name>Mg(2+)</name>
        <dbReference type="ChEBI" id="CHEBI:18420"/>
    </cofactor>
    <text evidence="10">Binds 1 Mg(2+) ion per subunit.</text>
</comment>
<dbReference type="InterPro" id="IPR020922">
    <property type="entry name" value="dITP/XTP_pyrophosphatase"/>
</dbReference>
<feature type="binding site" evidence="10">
    <location>
        <begin position="182"/>
        <end position="183"/>
    </location>
    <ligand>
        <name>substrate</name>
    </ligand>
</feature>
<dbReference type="GO" id="GO:0035870">
    <property type="term" value="F:dITP diphosphatase activity"/>
    <property type="evidence" value="ECO:0007669"/>
    <property type="project" value="UniProtKB-UniRule"/>
</dbReference>
<feature type="binding site" evidence="10">
    <location>
        <begin position="154"/>
        <end position="157"/>
    </location>
    <ligand>
        <name>substrate</name>
    </ligand>
</feature>
<evidence type="ECO:0000256" key="4">
    <source>
        <dbReference type="ARBA" id="ARBA00022741"/>
    </source>
</evidence>
<protein>
    <recommendedName>
        <fullName evidence="10">dITP/XTP pyrophosphatase</fullName>
        <ecNumber evidence="10">3.6.1.66</ecNumber>
    </recommendedName>
    <alternativeName>
        <fullName evidence="10">Non-canonical purine NTP pyrophosphatase</fullName>
    </alternativeName>
    <alternativeName>
        <fullName evidence="10">Non-standard purine NTP pyrophosphatase</fullName>
    </alternativeName>
    <alternativeName>
        <fullName evidence="10">Nucleoside-triphosphate diphosphatase</fullName>
    </alternativeName>
    <alternativeName>
        <fullName evidence="10">Nucleoside-triphosphate pyrophosphatase</fullName>
        <shortName evidence="10">NTPase</shortName>
    </alternativeName>
</protein>
<dbReference type="AlphaFoldDB" id="A0A1B2J1U8"/>
<feature type="binding site" evidence="10">
    <location>
        <position position="177"/>
    </location>
    <ligand>
        <name>substrate</name>
    </ligand>
</feature>
<keyword evidence="13" id="KW-1185">Reference proteome</keyword>
<dbReference type="GO" id="GO:0009117">
    <property type="term" value="P:nucleotide metabolic process"/>
    <property type="evidence" value="ECO:0007669"/>
    <property type="project" value="UniProtKB-KW"/>
</dbReference>
<evidence type="ECO:0000256" key="6">
    <source>
        <dbReference type="ARBA" id="ARBA00022842"/>
    </source>
</evidence>
<comment type="subunit">
    <text evidence="2 10">Homodimer.</text>
</comment>
<dbReference type="NCBIfam" id="TIGR00042">
    <property type="entry name" value="RdgB/HAM1 family non-canonical purine NTP pyrophosphatase"/>
    <property type="match status" value="1"/>
</dbReference>
<dbReference type="Gene3D" id="3.90.950.10">
    <property type="match status" value="1"/>
</dbReference>
<dbReference type="RefSeq" id="WP_056987318.1">
    <property type="nucleotide sequence ID" value="NZ_CP014912.1"/>
</dbReference>
<dbReference type="InterPro" id="IPR029001">
    <property type="entry name" value="ITPase-like_fam"/>
</dbReference>
<dbReference type="EC" id="3.6.1.66" evidence="10"/>
<comment type="catalytic activity">
    <reaction evidence="10">
        <text>ITP + H2O = IMP + diphosphate + H(+)</text>
        <dbReference type="Rhea" id="RHEA:29399"/>
        <dbReference type="ChEBI" id="CHEBI:15377"/>
        <dbReference type="ChEBI" id="CHEBI:15378"/>
        <dbReference type="ChEBI" id="CHEBI:33019"/>
        <dbReference type="ChEBI" id="CHEBI:58053"/>
        <dbReference type="ChEBI" id="CHEBI:61402"/>
        <dbReference type="EC" id="3.6.1.66"/>
    </reaction>
</comment>
<evidence type="ECO:0000256" key="10">
    <source>
        <dbReference type="HAMAP-Rule" id="MF_01405"/>
    </source>
</evidence>
<dbReference type="GO" id="GO:0046872">
    <property type="term" value="F:metal ion binding"/>
    <property type="evidence" value="ECO:0007669"/>
    <property type="project" value="UniProtKB-KW"/>
</dbReference>
<evidence type="ECO:0000256" key="1">
    <source>
        <dbReference type="ARBA" id="ARBA00008023"/>
    </source>
</evidence>
<organism evidence="12 13">
    <name type="scientific">Secundilactobacillus paracollinoides</name>
    <dbReference type="NCBI Taxonomy" id="240427"/>
    <lineage>
        <taxon>Bacteria</taxon>
        <taxon>Bacillati</taxon>
        <taxon>Bacillota</taxon>
        <taxon>Bacilli</taxon>
        <taxon>Lactobacillales</taxon>
        <taxon>Lactobacillaceae</taxon>
        <taxon>Secundilactobacillus</taxon>
    </lineage>
</organism>
<comment type="function">
    <text evidence="10">Pyrophosphatase that catalyzes the hydrolysis of nucleoside triphosphates to their monophosphate derivatives, with a high preference for the non-canonical purine nucleotides XTP (xanthosine triphosphate), dITP (deoxyinosine triphosphate) and ITP. Seems to function as a house-cleaning enzyme that removes non-canonical purine nucleotides from the nucleotide pool, thus preventing their incorporation into DNA/RNA and avoiding chromosomal lesions.</text>
</comment>
<evidence type="ECO:0000313" key="12">
    <source>
        <dbReference type="EMBL" id="ANZ68239.1"/>
    </source>
</evidence>
<evidence type="ECO:0000256" key="9">
    <source>
        <dbReference type="ARBA" id="ARBA00052017"/>
    </source>
</evidence>
<dbReference type="InterPro" id="IPR002637">
    <property type="entry name" value="RdgB/HAM1"/>
</dbReference>
<dbReference type="GO" id="GO:0017111">
    <property type="term" value="F:ribonucleoside triphosphate phosphatase activity"/>
    <property type="evidence" value="ECO:0007669"/>
    <property type="project" value="InterPro"/>
</dbReference>
<evidence type="ECO:0000256" key="5">
    <source>
        <dbReference type="ARBA" id="ARBA00022801"/>
    </source>
</evidence>
<gene>
    <name evidence="12" type="ORF">AYR63_14645</name>
</gene>
<accession>A0A1B2J1U8</accession>
<sequence length="200" mass="22000">MKHDQLIIATRNSSKAREFREMFEPKGITIKTLADFPEIGEINENGTSFEENATIKAETISHQTNLPVLADDSGLEVVALDGAPGIHSARYAGDHDDAANNRKLLANLADVPAEKRQAAFHTTLVLLKPNGDKLVADGDVQGTILTAPRGNNGFGYDPLFWLADQGKSMAELTDAEKNAISHRGRALRNMMTRFDDWWEV</sequence>
<dbReference type="SUPFAM" id="SSF52972">
    <property type="entry name" value="ITPase-like"/>
    <property type="match status" value="1"/>
</dbReference>
<feature type="binding site" evidence="10">
    <location>
        <begin position="10"/>
        <end position="15"/>
    </location>
    <ligand>
        <name>substrate</name>
    </ligand>
</feature>
<feature type="binding site" evidence="10">
    <location>
        <position position="72"/>
    </location>
    <ligand>
        <name>Mg(2+)</name>
        <dbReference type="ChEBI" id="CHEBI:18420"/>
    </ligand>
</feature>
<feature type="binding site" evidence="10">
    <location>
        <position position="73"/>
    </location>
    <ligand>
        <name>substrate</name>
    </ligand>
</feature>
<dbReference type="EMBL" id="CP014924">
    <property type="protein sequence ID" value="ANZ68239.1"/>
    <property type="molecule type" value="Genomic_DNA"/>
</dbReference>
<evidence type="ECO:0000256" key="8">
    <source>
        <dbReference type="ARBA" id="ARBA00051875"/>
    </source>
</evidence>
<feature type="active site" description="Proton acceptor" evidence="10">
    <location>
        <position position="72"/>
    </location>
</feature>
<dbReference type="Proteomes" id="UP000093267">
    <property type="component" value="Chromosome"/>
</dbReference>
<name>A0A1B2J1U8_9LACO</name>
<keyword evidence="3 10" id="KW-0479">Metal-binding</keyword>
<dbReference type="Pfam" id="PF01725">
    <property type="entry name" value="Ham1p_like"/>
    <property type="match status" value="1"/>
</dbReference>
<evidence type="ECO:0000256" key="3">
    <source>
        <dbReference type="ARBA" id="ARBA00022723"/>
    </source>
</evidence>
<keyword evidence="7 10" id="KW-0546">Nucleotide metabolism</keyword>
<comment type="catalytic activity">
    <reaction evidence="8 10">
        <text>dITP + H2O = dIMP + diphosphate + H(+)</text>
        <dbReference type="Rhea" id="RHEA:28342"/>
        <dbReference type="ChEBI" id="CHEBI:15377"/>
        <dbReference type="ChEBI" id="CHEBI:15378"/>
        <dbReference type="ChEBI" id="CHEBI:33019"/>
        <dbReference type="ChEBI" id="CHEBI:61194"/>
        <dbReference type="ChEBI" id="CHEBI:61382"/>
        <dbReference type="EC" id="3.6.1.66"/>
    </reaction>
</comment>
<keyword evidence="6 10" id="KW-0460">Magnesium</keyword>
<reference evidence="12 13" key="1">
    <citation type="submission" date="2016-03" db="EMBL/GenBank/DDBJ databases">
        <title>Pediococcus and Lactobacillus from brewery environment - whole genome sequencing and assembly.</title>
        <authorList>
            <person name="Behr J."/>
            <person name="Geissler A.J."/>
            <person name="Vogel R.F."/>
        </authorList>
    </citation>
    <scope>NUCLEOTIDE SEQUENCE [LARGE SCALE GENOMIC DNA]</scope>
    <source>
        <strain evidence="12 13">TMW 1.1995</strain>
    </source>
</reference>
<dbReference type="GO" id="GO:0009146">
    <property type="term" value="P:purine nucleoside triphosphate catabolic process"/>
    <property type="evidence" value="ECO:0007669"/>
    <property type="project" value="UniProtKB-UniRule"/>
</dbReference>
<comment type="caution">
    <text evidence="10">Lacks conserved residue(s) required for the propagation of feature annotation.</text>
</comment>
<dbReference type="KEGG" id="lpd:AYR62_07750"/>
<dbReference type="GO" id="GO:0000166">
    <property type="term" value="F:nucleotide binding"/>
    <property type="evidence" value="ECO:0007669"/>
    <property type="project" value="UniProtKB-KW"/>
</dbReference>
<dbReference type="PANTHER" id="PTHR11067">
    <property type="entry name" value="INOSINE TRIPHOSPHATE PYROPHOSPHATASE/HAM1 PROTEIN"/>
    <property type="match status" value="1"/>
</dbReference>
<keyword evidence="4 10" id="KW-0547">Nucleotide-binding</keyword>
<dbReference type="FunFam" id="3.90.950.10:FF:000001">
    <property type="entry name" value="dITP/XTP pyrophosphatase"/>
    <property type="match status" value="1"/>
</dbReference>
<evidence type="ECO:0000256" key="2">
    <source>
        <dbReference type="ARBA" id="ARBA00011738"/>
    </source>
</evidence>
<evidence type="ECO:0000313" key="13">
    <source>
        <dbReference type="Proteomes" id="UP000093267"/>
    </source>
</evidence>
<dbReference type="STRING" id="240427.AYR62_07750"/>
<dbReference type="HAMAP" id="MF_01405">
    <property type="entry name" value="Non_canon_purine_NTPase"/>
    <property type="match status" value="1"/>
</dbReference>
<evidence type="ECO:0000256" key="11">
    <source>
        <dbReference type="RuleBase" id="RU003781"/>
    </source>
</evidence>
<dbReference type="GO" id="GO:0036220">
    <property type="term" value="F:ITP diphosphatase activity"/>
    <property type="evidence" value="ECO:0007669"/>
    <property type="project" value="UniProtKB-UniRule"/>
</dbReference>
<dbReference type="GO" id="GO:0005829">
    <property type="term" value="C:cytosol"/>
    <property type="evidence" value="ECO:0007669"/>
    <property type="project" value="TreeGrafter"/>
</dbReference>
<dbReference type="OrthoDB" id="9807456at2"/>
<comment type="similarity">
    <text evidence="1 10 11">Belongs to the HAM1 NTPase family.</text>
</comment>
<dbReference type="PANTHER" id="PTHR11067:SF9">
    <property type="entry name" value="INOSINE TRIPHOSPHATE PYROPHOSPHATASE"/>
    <property type="match status" value="1"/>
</dbReference>
<dbReference type="NCBIfam" id="NF011397">
    <property type="entry name" value="PRK14822.1"/>
    <property type="match status" value="1"/>
</dbReference>
<comment type="catalytic activity">
    <reaction evidence="9 10">
        <text>XTP + H2O = XMP + diphosphate + H(+)</text>
        <dbReference type="Rhea" id="RHEA:28610"/>
        <dbReference type="ChEBI" id="CHEBI:15377"/>
        <dbReference type="ChEBI" id="CHEBI:15378"/>
        <dbReference type="ChEBI" id="CHEBI:33019"/>
        <dbReference type="ChEBI" id="CHEBI:57464"/>
        <dbReference type="ChEBI" id="CHEBI:61314"/>
        <dbReference type="EC" id="3.6.1.66"/>
    </reaction>
</comment>
<keyword evidence="5 10" id="KW-0378">Hydrolase</keyword>
<dbReference type="GO" id="GO:0036222">
    <property type="term" value="F:XTP diphosphatase activity"/>
    <property type="evidence" value="ECO:0007669"/>
    <property type="project" value="UniProtKB-UniRule"/>
</dbReference>